<feature type="region of interest" description="Disordered" evidence="1">
    <location>
        <begin position="747"/>
        <end position="782"/>
    </location>
</feature>
<keyword evidence="2 3" id="KW-0812">Transmembrane</keyword>
<keyword evidence="2" id="KW-1133">Transmembrane helix</keyword>
<gene>
    <name evidence="3" type="ORF">TTHERM_00292130</name>
</gene>
<proteinExistence type="predicted"/>
<dbReference type="RefSeq" id="XP_001018731.2">
    <property type="nucleotide sequence ID" value="XM_001018731.2"/>
</dbReference>
<feature type="region of interest" description="Disordered" evidence="1">
    <location>
        <begin position="610"/>
        <end position="642"/>
    </location>
</feature>
<keyword evidence="4" id="KW-1185">Reference proteome</keyword>
<evidence type="ECO:0000256" key="1">
    <source>
        <dbReference type="SAM" id="MobiDB-lite"/>
    </source>
</evidence>
<feature type="transmembrane region" description="Helical" evidence="2">
    <location>
        <begin position="264"/>
        <end position="285"/>
    </location>
</feature>
<evidence type="ECO:0000313" key="4">
    <source>
        <dbReference type="Proteomes" id="UP000009168"/>
    </source>
</evidence>
<reference evidence="4" key="1">
    <citation type="journal article" date="2006" name="PLoS Biol.">
        <title>Macronuclear genome sequence of the ciliate Tetrahymena thermophila, a model eukaryote.</title>
        <authorList>
            <person name="Eisen J.A."/>
            <person name="Coyne R.S."/>
            <person name="Wu M."/>
            <person name="Wu D."/>
            <person name="Thiagarajan M."/>
            <person name="Wortman J.R."/>
            <person name="Badger J.H."/>
            <person name="Ren Q."/>
            <person name="Amedeo P."/>
            <person name="Jones K.M."/>
            <person name="Tallon L.J."/>
            <person name="Delcher A.L."/>
            <person name="Salzberg S.L."/>
            <person name="Silva J.C."/>
            <person name="Haas B.J."/>
            <person name="Majoros W.H."/>
            <person name="Farzad M."/>
            <person name="Carlton J.M."/>
            <person name="Smith R.K. Jr."/>
            <person name="Garg J."/>
            <person name="Pearlman R.E."/>
            <person name="Karrer K.M."/>
            <person name="Sun L."/>
            <person name="Manning G."/>
            <person name="Elde N.C."/>
            <person name="Turkewitz A.P."/>
            <person name="Asai D.J."/>
            <person name="Wilkes D.E."/>
            <person name="Wang Y."/>
            <person name="Cai H."/>
            <person name="Collins K."/>
            <person name="Stewart B.A."/>
            <person name="Lee S.R."/>
            <person name="Wilamowska K."/>
            <person name="Weinberg Z."/>
            <person name="Ruzzo W.L."/>
            <person name="Wloga D."/>
            <person name="Gaertig J."/>
            <person name="Frankel J."/>
            <person name="Tsao C.-C."/>
            <person name="Gorovsky M.A."/>
            <person name="Keeling P.J."/>
            <person name="Waller R.F."/>
            <person name="Patron N.J."/>
            <person name="Cherry J.M."/>
            <person name="Stover N.A."/>
            <person name="Krieger C.J."/>
            <person name="del Toro C."/>
            <person name="Ryder H.F."/>
            <person name="Williamson S.C."/>
            <person name="Barbeau R.A."/>
            <person name="Hamilton E.P."/>
            <person name="Orias E."/>
        </authorList>
    </citation>
    <scope>NUCLEOTIDE SEQUENCE [LARGE SCALE GENOMIC DNA]</scope>
    <source>
        <strain evidence="4">SB210</strain>
    </source>
</reference>
<feature type="transmembrane region" description="Helical" evidence="2">
    <location>
        <begin position="403"/>
        <end position="420"/>
    </location>
</feature>
<feature type="compositionally biased region" description="Basic and acidic residues" evidence="1">
    <location>
        <begin position="625"/>
        <end position="642"/>
    </location>
</feature>
<organism evidence="3 4">
    <name type="scientific">Tetrahymena thermophila (strain SB210)</name>
    <dbReference type="NCBI Taxonomy" id="312017"/>
    <lineage>
        <taxon>Eukaryota</taxon>
        <taxon>Sar</taxon>
        <taxon>Alveolata</taxon>
        <taxon>Ciliophora</taxon>
        <taxon>Intramacronucleata</taxon>
        <taxon>Oligohymenophorea</taxon>
        <taxon>Hymenostomatida</taxon>
        <taxon>Tetrahymenina</taxon>
        <taxon>Tetrahymenidae</taxon>
        <taxon>Tetrahymena</taxon>
    </lineage>
</organism>
<protein>
    <submittedName>
        <fullName evidence="3">Transmembrane protein, putative</fullName>
    </submittedName>
</protein>
<dbReference type="AlphaFoldDB" id="I7M8N0"/>
<name>I7M8N0_TETTS</name>
<dbReference type="Proteomes" id="UP000009168">
    <property type="component" value="Unassembled WGS sequence"/>
</dbReference>
<feature type="region of interest" description="Disordered" evidence="1">
    <location>
        <begin position="703"/>
        <end position="725"/>
    </location>
</feature>
<keyword evidence="2" id="KW-0472">Membrane</keyword>
<dbReference type="KEGG" id="tet:TTHERM_00292130"/>
<feature type="transmembrane region" description="Helical" evidence="2">
    <location>
        <begin position="214"/>
        <end position="234"/>
    </location>
</feature>
<evidence type="ECO:0000313" key="3">
    <source>
        <dbReference type="EMBL" id="EAR98486.2"/>
    </source>
</evidence>
<accession>I7M8N0</accession>
<evidence type="ECO:0000256" key="2">
    <source>
        <dbReference type="SAM" id="Phobius"/>
    </source>
</evidence>
<feature type="compositionally biased region" description="Polar residues" evidence="1">
    <location>
        <begin position="610"/>
        <end position="624"/>
    </location>
</feature>
<dbReference type="GeneID" id="7839611"/>
<dbReference type="InParanoid" id="I7M8N0"/>
<sequence length="972" mass="114982">MTIRYRNLCFKTIQKKISLLFQKDQESYLLNTIPDFSKKLVNLQSTSLVYLRMLPNFRNFKFFLMIIALSSLVQNVRSHQVRQTATRVFTFLEKYHYPVVEDTCNSYSETQMIQDFKNNNNTIFYERYIIFQAVKEVIGNDAQVNFKCVENYESDNSDDPQDQYAGKFGSEKKFYLETQDHYQSIPSLFYEKLYIQKQNIIDVASFSVFKYLNYLFYLGIFLIPAVTGASLLLFKDLNTFYDYQRVVYSVFRYMNRQGDQQMSLWLHKILSLFVALFFFFYYSILLSEMTAKRRQSISLSQINIDIFRDIQNYPFNFSIDEPSYSLLYVDLFQYLYLLNDYEINNSFQDQSTYHYNVQFSKNYFTQDEISQLNLKILSFSARGGVQSNVFAIKNQFTYKSDDIYLNWLILAGGVLAGLIFKCLQLKFSFLNQYTEIQGYREQVNQNIAQDFGELFRFRVSQLLSRVQAKDHYQNFKQIPITQKCYSLGKQVFKVIVKRRKKKVLHKTRKQIKNLVSTGNEKKQKPNLYQVIKEFLAAEKKMVQNNSQLSSTSQRRYAMQAALFTQNEEQRESQKLIQSKEELYQSQFQIRNKKISNSKNTQKDKLTGSFNAVFNKNQNQDINTNKTEKKSAKSKPNDGRKDLNRRLTNLAFSQIHVDSPKVDMKSINSNLQVIKIANSKSSSPKSDDNNKMKMMQKQFIQQFDITQQDGSNRNRRRGTNHVLSNQQLQSIKVYDDQLHKKFHRRHSSYIKIPPPEQKNYEEQNQNEQQEYEDNNSNEEHENYDNEPIHLHFNLEVNQPQKSLQIIRSSDTIQETNQNQNKIKTDHTLNSQLYINGGNNAENNVTNDNKFNMISPQSKETERIGINQQLSSANDQYYSNGMYHSNRSNQTELEALYPKRINLFDGMNNYMQEYQHTPQNGENSNFNKEYLFTEDELIAENSQHFQENSQQKFDKEVDRINQNFKKSKLKNQIQ</sequence>
<dbReference type="EMBL" id="GG662651">
    <property type="protein sequence ID" value="EAR98486.2"/>
    <property type="molecule type" value="Genomic_DNA"/>
</dbReference>